<dbReference type="Gene3D" id="1.10.10.60">
    <property type="entry name" value="Homeodomain-like"/>
    <property type="match status" value="1"/>
</dbReference>
<evidence type="ECO:0000313" key="8">
    <source>
        <dbReference type="Proteomes" id="UP000429595"/>
    </source>
</evidence>
<dbReference type="Pfam" id="PF25601">
    <property type="entry name" value="AAA_lid_14"/>
    <property type="match status" value="1"/>
</dbReference>
<evidence type="ECO:0000256" key="1">
    <source>
        <dbReference type="ARBA" id="ARBA00022741"/>
    </source>
</evidence>
<dbReference type="InterPro" id="IPR003018">
    <property type="entry name" value="GAF"/>
</dbReference>
<keyword evidence="4" id="KW-0238">DNA-binding</keyword>
<evidence type="ECO:0000313" key="7">
    <source>
        <dbReference type="EMBL" id="KAB7708239.1"/>
    </source>
</evidence>
<dbReference type="GO" id="GO:0043565">
    <property type="term" value="F:sequence-specific DNA binding"/>
    <property type="evidence" value="ECO:0007669"/>
    <property type="project" value="InterPro"/>
</dbReference>
<dbReference type="InterPro" id="IPR002078">
    <property type="entry name" value="Sigma_54_int"/>
</dbReference>
<organism evidence="7 8">
    <name type="scientific">Bacillus aerolatus</name>
    <dbReference type="NCBI Taxonomy" id="2653354"/>
    <lineage>
        <taxon>Bacteria</taxon>
        <taxon>Bacillati</taxon>
        <taxon>Bacillota</taxon>
        <taxon>Bacilli</taxon>
        <taxon>Bacillales</taxon>
        <taxon>Bacillaceae</taxon>
        <taxon>Bacillus</taxon>
    </lineage>
</organism>
<dbReference type="InterPro" id="IPR025662">
    <property type="entry name" value="Sigma_54_int_dom_ATP-bd_1"/>
</dbReference>
<evidence type="ECO:0000256" key="4">
    <source>
        <dbReference type="ARBA" id="ARBA00023125"/>
    </source>
</evidence>
<gene>
    <name evidence="7" type="ORF">F9802_05945</name>
</gene>
<dbReference type="RefSeq" id="WP_152150224.1">
    <property type="nucleotide sequence ID" value="NZ_WEIO01000002.1"/>
</dbReference>
<dbReference type="CDD" id="cd00009">
    <property type="entry name" value="AAA"/>
    <property type="match status" value="1"/>
</dbReference>
<dbReference type="Pfam" id="PF02954">
    <property type="entry name" value="HTH_8"/>
    <property type="match status" value="1"/>
</dbReference>
<dbReference type="GO" id="GO:0006355">
    <property type="term" value="P:regulation of DNA-templated transcription"/>
    <property type="evidence" value="ECO:0007669"/>
    <property type="project" value="InterPro"/>
</dbReference>
<dbReference type="EMBL" id="WEIO01000002">
    <property type="protein sequence ID" value="KAB7708239.1"/>
    <property type="molecule type" value="Genomic_DNA"/>
</dbReference>
<dbReference type="Pfam" id="PF00158">
    <property type="entry name" value="Sigma54_activat"/>
    <property type="match status" value="1"/>
</dbReference>
<name>A0A6I1FMH7_9BACI</name>
<evidence type="ECO:0000256" key="3">
    <source>
        <dbReference type="ARBA" id="ARBA00023015"/>
    </source>
</evidence>
<dbReference type="InterPro" id="IPR025944">
    <property type="entry name" value="Sigma_54_int_dom_CS"/>
</dbReference>
<dbReference type="InterPro" id="IPR002197">
    <property type="entry name" value="HTH_Fis"/>
</dbReference>
<dbReference type="InterPro" id="IPR029016">
    <property type="entry name" value="GAF-like_dom_sf"/>
</dbReference>
<keyword evidence="8" id="KW-1185">Reference proteome</keyword>
<keyword evidence="3" id="KW-0805">Transcription regulation</keyword>
<dbReference type="PROSITE" id="PS50045">
    <property type="entry name" value="SIGMA54_INTERACT_4"/>
    <property type="match status" value="1"/>
</dbReference>
<comment type="caution">
    <text evidence="7">The sequence shown here is derived from an EMBL/GenBank/DDBJ whole genome shotgun (WGS) entry which is preliminary data.</text>
</comment>
<dbReference type="GO" id="GO:0005524">
    <property type="term" value="F:ATP binding"/>
    <property type="evidence" value="ECO:0007669"/>
    <property type="project" value="UniProtKB-KW"/>
</dbReference>
<accession>A0A6I1FMH7</accession>
<dbReference type="InterPro" id="IPR027417">
    <property type="entry name" value="P-loop_NTPase"/>
</dbReference>
<dbReference type="InterPro" id="IPR058031">
    <property type="entry name" value="AAA_lid_NorR"/>
</dbReference>
<evidence type="ECO:0000256" key="2">
    <source>
        <dbReference type="ARBA" id="ARBA00022840"/>
    </source>
</evidence>
<keyword evidence="1" id="KW-0547">Nucleotide-binding</keyword>
<dbReference type="SUPFAM" id="SSF46689">
    <property type="entry name" value="Homeodomain-like"/>
    <property type="match status" value="1"/>
</dbReference>
<dbReference type="InterPro" id="IPR009057">
    <property type="entry name" value="Homeodomain-like_sf"/>
</dbReference>
<evidence type="ECO:0000256" key="5">
    <source>
        <dbReference type="ARBA" id="ARBA00023163"/>
    </source>
</evidence>
<dbReference type="PRINTS" id="PR01590">
    <property type="entry name" value="HTHFIS"/>
</dbReference>
<dbReference type="SMART" id="SM00382">
    <property type="entry name" value="AAA"/>
    <property type="match status" value="1"/>
</dbReference>
<dbReference type="PROSITE" id="PS00675">
    <property type="entry name" value="SIGMA54_INTERACT_1"/>
    <property type="match status" value="1"/>
</dbReference>
<dbReference type="InterPro" id="IPR003593">
    <property type="entry name" value="AAA+_ATPase"/>
</dbReference>
<dbReference type="AlphaFoldDB" id="A0A6I1FMH7"/>
<evidence type="ECO:0000259" key="6">
    <source>
        <dbReference type="PROSITE" id="PS50045"/>
    </source>
</evidence>
<dbReference type="Gene3D" id="3.40.50.300">
    <property type="entry name" value="P-loop containing nucleotide triphosphate hydrolases"/>
    <property type="match status" value="1"/>
</dbReference>
<dbReference type="Proteomes" id="UP000429595">
    <property type="component" value="Unassembled WGS sequence"/>
</dbReference>
<protein>
    <submittedName>
        <fullName evidence="7">GAF domain-containing protein</fullName>
    </submittedName>
</protein>
<sequence>MIRSHYQLVEKDVPEIVIESWERSRKSNVSRDLSEAPLVLSEKELQLIKSRGELYQSFAAVYSRMENEIDGKYAFGLADEKGRMIGVRMEGKLYDQLGGVNFFPGGHWHENITGTNAIGTAIATQKAVTIHTEEHYCEAWNAFSCAGVPIRHPLKKQLLGVLDLSCKDEDFHKHSLPLTKAIAESIQADILVRTHEKNNILRERFSQHKENVRNDWLLLIDDQGNIIDQNHYSKPFQYVWKSSFNWYEYINGLQHKAFNKKDQHPLSFLHGHPRGKITPVPNNNTIIGLIVQLPQNYSSENLSTTFKEEYIRHGVVGRGEPFQFFLEKIEKVAPSNVSVMLTGESGTGKEVFSRMIHRLSDRCEQSFITFNCSSLNHDLAASELFGYAPGSFTGGLKEGKKGLFEAADGGVLFLDEIGEVPLSVQPLLLRVLQEQEVMRIGEYTPRKINVRVIAATNRDLKKMMQEGTFREDLYYRLSVISLNIPPLRERKEDIPLLSNYFLEQSGHNRNIILTPETERILRQYDWPGNVRELKNVIQYAQLFAGDGFIEPHHLPDVFHELPYAKVSEERLENNKENKKENKKDERDYILHMLKRTNFNLTKAAQLLGFSRGTLYNRLKKYNISYRY</sequence>
<feature type="domain" description="Sigma-54 factor interaction" evidence="6">
    <location>
        <begin position="315"/>
        <end position="542"/>
    </location>
</feature>
<dbReference type="SUPFAM" id="SSF52540">
    <property type="entry name" value="P-loop containing nucleoside triphosphate hydrolases"/>
    <property type="match status" value="1"/>
</dbReference>
<keyword evidence="5" id="KW-0804">Transcription</keyword>
<dbReference type="Pfam" id="PF01590">
    <property type="entry name" value="GAF"/>
    <property type="match status" value="1"/>
</dbReference>
<dbReference type="FunFam" id="3.40.50.300:FF:000006">
    <property type="entry name" value="DNA-binding transcriptional regulator NtrC"/>
    <property type="match status" value="1"/>
</dbReference>
<proteinExistence type="predicted"/>
<keyword evidence="2" id="KW-0067">ATP-binding</keyword>
<dbReference type="PANTHER" id="PTHR32071">
    <property type="entry name" value="TRANSCRIPTIONAL REGULATORY PROTEIN"/>
    <property type="match status" value="1"/>
</dbReference>
<dbReference type="Gene3D" id="3.30.450.40">
    <property type="match status" value="1"/>
</dbReference>
<dbReference type="Gene3D" id="1.10.8.60">
    <property type="match status" value="1"/>
</dbReference>
<dbReference type="PROSITE" id="PS00688">
    <property type="entry name" value="SIGMA54_INTERACT_3"/>
    <property type="match status" value="1"/>
</dbReference>
<dbReference type="PANTHER" id="PTHR32071:SF57">
    <property type="entry name" value="C4-DICARBOXYLATE TRANSPORT TRANSCRIPTIONAL REGULATORY PROTEIN DCTD"/>
    <property type="match status" value="1"/>
</dbReference>
<reference evidence="7 8" key="1">
    <citation type="submission" date="2019-10" db="EMBL/GenBank/DDBJ databases">
        <title>Bacillus aerolatum sp. nov., isolated from bioaerosol of sport playgrounds.</title>
        <authorList>
            <person name="Chen P."/>
            <person name="Zhang G."/>
        </authorList>
    </citation>
    <scope>NUCLEOTIDE SEQUENCE [LARGE SCALE GENOMIC DNA]</scope>
    <source>
        <strain evidence="7 8">CX253</strain>
    </source>
</reference>